<feature type="domain" description="Tox-REase-2" evidence="1">
    <location>
        <begin position="393"/>
        <end position="510"/>
    </location>
</feature>
<sequence length="518" mass="54760">MTADFDVGFDRLVVTAQGFNTLREQVNTIANALAHDLGGSAGMAGDDGAGNAFAKVYQPAAAETVDQIAFAASVMGATSATVMRTAADYLATEDAIAAAMMRAQPIGPAIEALRGPAADPCDATGRGRELPHIVDEQGTFERVLNPSKGNRGKLSSARGSWNSAASLLDTVLAQAQQGARTMLAECRGVAMNGFDAHFKLFVGYQGAPGEPTECAPLIANLAAACRQIAHACERYAAHVKADQGKIHFPPKLFGGGDDLKHAVLSDPAIRALGELPPILNTSRSRVTLPAPGGGNAPLVPGIPPIPPLVPAVPAQPVPVALTSLTTTNTAGFAGLFTGTFGVPDPVDPALITPALPPPPGAPLFTPAQRADFVAWQSTLNAHHFANHRDEKDPDNAYQRRTAGYPEYDLPLSDGEKIQADGLRPDDGAIVEAKHVRNPDSTCRTETSLTDAEQRELRPWEAKIFKDDKEEITRYADAVTESKGRLTTVELHTNNPASVAYWQILMARHHTPGRVLLTP</sequence>
<keyword evidence="3" id="KW-1185">Reference proteome</keyword>
<dbReference type="EMBL" id="BIFH01000034">
    <property type="protein sequence ID" value="GCD99663.1"/>
    <property type="molecule type" value="Genomic_DNA"/>
</dbReference>
<proteinExistence type="predicted"/>
<comment type="caution">
    <text evidence="2">The sequence shown here is derived from an EMBL/GenBank/DDBJ whole genome shotgun (WGS) entry which is preliminary data.</text>
</comment>
<accession>A0A401YYK4</accession>
<name>A0A401YYK4_9ACTN</name>
<protein>
    <recommendedName>
        <fullName evidence="1">Tox-REase-2 domain-containing protein</fullName>
    </recommendedName>
</protein>
<evidence type="ECO:0000313" key="3">
    <source>
        <dbReference type="Proteomes" id="UP000286931"/>
    </source>
</evidence>
<organism evidence="2 3">
    <name type="scientific">Embleya hyalina</name>
    <dbReference type="NCBI Taxonomy" id="516124"/>
    <lineage>
        <taxon>Bacteria</taxon>
        <taxon>Bacillati</taxon>
        <taxon>Actinomycetota</taxon>
        <taxon>Actinomycetes</taxon>
        <taxon>Kitasatosporales</taxon>
        <taxon>Streptomycetaceae</taxon>
        <taxon>Embleya</taxon>
    </lineage>
</organism>
<dbReference type="InterPro" id="IPR028906">
    <property type="entry name" value="Tox-REase-2_dom"/>
</dbReference>
<evidence type="ECO:0000313" key="2">
    <source>
        <dbReference type="EMBL" id="GCD99663.1"/>
    </source>
</evidence>
<dbReference type="Pfam" id="PF15646">
    <property type="entry name" value="Tox-REase-2"/>
    <property type="match status" value="1"/>
</dbReference>
<dbReference type="AlphaFoldDB" id="A0A401YYK4"/>
<reference evidence="2 3" key="1">
    <citation type="submission" date="2018-12" db="EMBL/GenBank/DDBJ databases">
        <title>Draft genome sequence of Embleya hyalina NBRC 13850T.</title>
        <authorList>
            <person name="Komaki H."/>
            <person name="Hosoyama A."/>
            <person name="Kimura A."/>
            <person name="Ichikawa N."/>
            <person name="Tamura T."/>
        </authorList>
    </citation>
    <scope>NUCLEOTIDE SEQUENCE [LARGE SCALE GENOMIC DNA]</scope>
    <source>
        <strain evidence="2 3">NBRC 13850</strain>
    </source>
</reference>
<dbReference type="Proteomes" id="UP000286931">
    <property type="component" value="Unassembled WGS sequence"/>
</dbReference>
<evidence type="ECO:0000259" key="1">
    <source>
        <dbReference type="Pfam" id="PF15646"/>
    </source>
</evidence>
<gene>
    <name evidence="2" type="ORF">EHYA_07385</name>
</gene>